<organism evidence="3 4">
    <name type="scientific">Streptomyces yaizuensis</name>
    <dbReference type="NCBI Taxonomy" id="2989713"/>
    <lineage>
        <taxon>Bacteria</taxon>
        <taxon>Bacillati</taxon>
        <taxon>Actinomycetota</taxon>
        <taxon>Actinomycetes</taxon>
        <taxon>Kitasatosporales</taxon>
        <taxon>Streptomycetaceae</taxon>
        <taxon>Streptomyces</taxon>
    </lineage>
</organism>
<dbReference type="RefSeq" id="WP_323446458.1">
    <property type="nucleotide sequence ID" value="NZ_BSBI01000003.1"/>
</dbReference>
<gene>
    <name evidence="3" type="ORF">SYYSPA8_08720</name>
</gene>
<comment type="caution">
    <text evidence="3">The sequence shown here is derived from an EMBL/GenBank/DDBJ whole genome shotgun (WGS) entry which is preliminary data.</text>
</comment>
<name>A0ABQ5NVH4_9ACTN</name>
<evidence type="ECO:0000256" key="1">
    <source>
        <dbReference type="SAM" id="MobiDB-lite"/>
    </source>
</evidence>
<dbReference type="Proteomes" id="UP001291653">
    <property type="component" value="Unassembled WGS sequence"/>
</dbReference>
<feature type="signal peptide" evidence="2">
    <location>
        <begin position="1"/>
        <end position="30"/>
    </location>
</feature>
<evidence type="ECO:0000313" key="3">
    <source>
        <dbReference type="EMBL" id="GLF94363.1"/>
    </source>
</evidence>
<keyword evidence="2" id="KW-0732">Signal</keyword>
<dbReference type="EMBL" id="BSBI01000003">
    <property type="protein sequence ID" value="GLF94363.1"/>
    <property type="molecule type" value="Genomic_DNA"/>
</dbReference>
<evidence type="ECO:0000256" key="2">
    <source>
        <dbReference type="SAM" id="SignalP"/>
    </source>
</evidence>
<evidence type="ECO:0000313" key="4">
    <source>
        <dbReference type="Proteomes" id="UP001291653"/>
    </source>
</evidence>
<keyword evidence="4" id="KW-1185">Reference proteome</keyword>
<accession>A0ABQ5NVH4</accession>
<feature type="compositionally biased region" description="Low complexity" evidence="1">
    <location>
        <begin position="30"/>
        <end position="40"/>
    </location>
</feature>
<dbReference type="PROSITE" id="PS51257">
    <property type="entry name" value="PROKAR_LIPOPROTEIN"/>
    <property type="match status" value="1"/>
</dbReference>
<proteinExistence type="predicted"/>
<sequence length="72" mass="7102">MIRSHRYLSAAAVTAAACALSLSAAGAAEAAPAAPRPSSSGEVDRNLIKPPPGGVLAPATDLLQQVGLVPMP</sequence>
<reference evidence="3 4" key="1">
    <citation type="submission" date="2022-10" db="EMBL/GenBank/DDBJ databases">
        <title>Draft genome sequence of Streptomyces sp. YSPA8.</title>
        <authorList>
            <person name="Moriuchi R."/>
            <person name="Dohra H."/>
            <person name="Yamamura H."/>
            <person name="Kodani S."/>
        </authorList>
    </citation>
    <scope>NUCLEOTIDE SEQUENCE [LARGE SCALE GENOMIC DNA]</scope>
    <source>
        <strain evidence="3 4">YSPA8</strain>
    </source>
</reference>
<feature type="chain" id="PRO_5046141821" evidence="2">
    <location>
        <begin position="31"/>
        <end position="72"/>
    </location>
</feature>
<protein>
    <submittedName>
        <fullName evidence="3">Uncharacterized protein</fullName>
    </submittedName>
</protein>
<feature type="region of interest" description="Disordered" evidence="1">
    <location>
        <begin position="30"/>
        <end position="58"/>
    </location>
</feature>